<proteinExistence type="predicted"/>
<gene>
    <name evidence="1" type="ORF">RPERSI_LOCUS26391</name>
</gene>
<feature type="non-terminal residue" evidence="1">
    <location>
        <position position="49"/>
    </location>
</feature>
<reference evidence="1" key="1">
    <citation type="submission" date="2021-06" db="EMBL/GenBank/DDBJ databases">
        <authorList>
            <person name="Kallberg Y."/>
            <person name="Tangrot J."/>
            <person name="Rosling A."/>
        </authorList>
    </citation>
    <scope>NUCLEOTIDE SEQUENCE</scope>
    <source>
        <strain evidence="1">MA461A</strain>
    </source>
</reference>
<dbReference type="EMBL" id="CAJVQC010089915">
    <property type="protein sequence ID" value="CAG8825055.1"/>
    <property type="molecule type" value="Genomic_DNA"/>
</dbReference>
<dbReference type="Proteomes" id="UP000789920">
    <property type="component" value="Unassembled WGS sequence"/>
</dbReference>
<evidence type="ECO:0000313" key="2">
    <source>
        <dbReference type="Proteomes" id="UP000789920"/>
    </source>
</evidence>
<protein>
    <submittedName>
        <fullName evidence="1">23878_t:CDS:1</fullName>
    </submittedName>
</protein>
<sequence length="49" mass="5521">DNGTSNVGTNTLNHLSEDQIRLLETTSREALVERLRILQDTQGHIYNAI</sequence>
<name>A0ACA9S4L0_9GLOM</name>
<comment type="caution">
    <text evidence="1">The sequence shown here is derived from an EMBL/GenBank/DDBJ whole genome shotgun (WGS) entry which is preliminary data.</text>
</comment>
<evidence type="ECO:0000313" key="1">
    <source>
        <dbReference type="EMBL" id="CAG8825055.1"/>
    </source>
</evidence>
<keyword evidence="2" id="KW-1185">Reference proteome</keyword>
<feature type="non-terminal residue" evidence="1">
    <location>
        <position position="1"/>
    </location>
</feature>
<accession>A0ACA9S4L0</accession>
<organism evidence="1 2">
    <name type="scientific">Racocetra persica</name>
    <dbReference type="NCBI Taxonomy" id="160502"/>
    <lineage>
        <taxon>Eukaryota</taxon>
        <taxon>Fungi</taxon>
        <taxon>Fungi incertae sedis</taxon>
        <taxon>Mucoromycota</taxon>
        <taxon>Glomeromycotina</taxon>
        <taxon>Glomeromycetes</taxon>
        <taxon>Diversisporales</taxon>
        <taxon>Gigasporaceae</taxon>
        <taxon>Racocetra</taxon>
    </lineage>
</organism>